<evidence type="ECO:0000256" key="1">
    <source>
        <dbReference type="SAM" id="MobiDB-lite"/>
    </source>
</evidence>
<dbReference type="eggNOG" id="ENOG502SQFN">
    <property type="taxonomic scope" value="Eukaryota"/>
</dbReference>
<feature type="compositionally biased region" description="Basic and acidic residues" evidence="1">
    <location>
        <begin position="204"/>
        <end position="218"/>
    </location>
</feature>
<keyword evidence="2" id="KW-0472">Membrane</keyword>
<dbReference type="HOGENOM" id="CLU_654648_0_0_1"/>
<keyword evidence="2" id="KW-0812">Transmembrane</keyword>
<gene>
    <name evidence="3" type="ORF">PHATRDRAFT_48150</name>
</gene>
<dbReference type="Proteomes" id="UP000000759">
    <property type="component" value="Chromosome 16"/>
</dbReference>
<dbReference type="InParanoid" id="B7G658"/>
<reference evidence="4" key="2">
    <citation type="submission" date="2008-08" db="EMBL/GenBank/DDBJ databases">
        <authorList>
            <consortium name="Diatom Consortium"/>
            <person name="Grigoriev I."/>
            <person name="Grimwood J."/>
            <person name="Kuo A."/>
            <person name="Otillar R.P."/>
            <person name="Salamov A."/>
            <person name="Detter J.C."/>
            <person name="Lindquist E."/>
            <person name="Shapiro H."/>
            <person name="Lucas S."/>
            <person name="Glavina del Rio T."/>
            <person name="Pitluck S."/>
            <person name="Rokhsar D."/>
            <person name="Bowler C."/>
        </authorList>
    </citation>
    <scope>GENOME REANNOTATION</scope>
    <source>
        <strain evidence="4">CCAP 1055/1</strain>
    </source>
</reference>
<dbReference type="AlphaFoldDB" id="B7G658"/>
<dbReference type="GeneID" id="7203492"/>
<feature type="region of interest" description="Disordered" evidence="1">
    <location>
        <begin position="164"/>
        <end position="218"/>
    </location>
</feature>
<sequence>MLGLVGALCSRIILSVQSGILRTGRFLLLLSLLLSLAYSFGWLHRLLWHLVESALSKALNGTPVTIGSLQFDLVRGRLSASNLILHSPRRDEWKWQSPVLARIGKLYVKTNVVYFLFSDWILGEEAPLEIYTLQLSDIQVFVERQQSFFNFYLLDPHNILPDPATLDLDGPGPTPRPGPYSDQSRTRRMLGIASPSPPAAGLDNDSRVDISSDPSDHHAQKVVSDMIKAVHDLGKAAQYGSLQGALDSHRQTITSQLRKLKASKKTDAMQEGVRIVQQVSKQVVEQTRGVKERGILPSRRTLPSNNRTLYARIGRVVLEDARVFTRDQFDEDKRSSASSWNKPIVLQSFIIKSAEFCPPLAAKDDEGYPLLYQPINALLDVVWKRILGEIAKSNTNILLQTAVGEVLDFWMEKEIATLPE</sequence>
<dbReference type="PaxDb" id="2850-Phatr48150"/>
<keyword evidence="2" id="KW-1133">Transmembrane helix</keyword>
<accession>B7G658</accession>
<dbReference type="OrthoDB" id="44998at2759"/>
<keyword evidence="4" id="KW-1185">Reference proteome</keyword>
<dbReference type="KEGG" id="pti:PHATRDRAFT_48150"/>
<dbReference type="OMA" id="IWELAIT"/>
<evidence type="ECO:0000313" key="3">
    <source>
        <dbReference type="EMBL" id="EEC45954.1"/>
    </source>
</evidence>
<proteinExistence type="predicted"/>
<evidence type="ECO:0000256" key="2">
    <source>
        <dbReference type="SAM" id="Phobius"/>
    </source>
</evidence>
<dbReference type="EMBL" id="CM000618">
    <property type="protein sequence ID" value="EEC45954.1"/>
    <property type="molecule type" value="Genomic_DNA"/>
</dbReference>
<feature type="transmembrane region" description="Helical" evidence="2">
    <location>
        <begin position="25"/>
        <end position="43"/>
    </location>
</feature>
<name>B7G658_PHATC</name>
<dbReference type="RefSeq" id="XP_002182667.1">
    <property type="nucleotide sequence ID" value="XM_002182631.1"/>
</dbReference>
<protein>
    <submittedName>
        <fullName evidence="3">Uncharacterized protein</fullName>
    </submittedName>
</protein>
<organism evidence="3 4">
    <name type="scientific">Phaeodactylum tricornutum (strain CCAP 1055/1)</name>
    <dbReference type="NCBI Taxonomy" id="556484"/>
    <lineage>
        <taxon>Eukaryota</taxon>
        <taxon>Sar</taxon>
        <taxon>Stramenopiles</taxon>
        <taxon>Ochrophyta</taxon>
        <taxon>Bacillariophyta</taxon>
        <taxon>Bacillariophyceae</taxon>
        <taxon>Bacillariophycidae</taxon>
        <taxon>Naviculales</taxon>
        <taxon>Phaeodactylaceae</taxon>
        <taxon>Phaeodactylum</taxon>
    </lineage>
</organism>
<evidence type="ECO:0000313" key="4">
    <source>
        <dbReference type="Proteomes" id="UP000000759"/>
    </source>
</evidence>
<reference evidence="3 4" key="1">
    <citation type="journal article" date="2008" name="Nature">
        <title>The Phaeodactylum genome reveals the evolutionary history of diatom genomes.</title>
        <authorList>
            <person name="Bowler C."/>
            <person name="Allen A.E."/>
            <person name="Badger J.H."/>
            <person name="Grimwood J."/>
            <person name="Jabbari K."/>
            <person name="Kuo A."/>
            <person name="Maheswari U."/>
            <person name="Martens C."/>
            <person name="Maumus F."/>
            <person name="Otillar R.P."/>
            <person name="Rayko E."/>
            <person name="Salamov A."/>
            <person name="Vandepoele K."/>
            <person name="Beszteri B."/>
            <person name="Gruber A."/>
            <person name="Heijde M."/>
            <person name="Katinka M."/>
            <person name="Mock T."/>
            <person name="Valentin K."/>
            <person name="Verret F."/>
            <person name="Berges J.A."/>
            <person name="Brownlee C."/>
            <person name="Cadoret J.P."/>
            <person name="Chiovitti A."/>
            <person name="Choi C.J."/>
            <person name="Coesel S."/>
            <person name="De Martino A."/>
            <person name="Detter J.C."/>
            <person name="Durkin C."/>
            <person name="Falciatore A."/>
            <person name="Fournet J."/>
            <person name="Haruta M."/>
            <person name="Huysman M.J."/>
            <person name="Jenkins B.D."/>
            <person name="Jiroutova K."/>
            <person name="Jorgensen R.E."/>
            <person name="Joubert Y."/>
            <person name="Kaplan A."/>
            <person name="Kroger N."/>
            <person name="Kroth P.G."/>
            <person name="La Roche J."/>
            <person name="Lindquist E."/>
            <person name="Lommer M."/>
            <person name="Martin-Jezequel V."/>
            <person name="Lopez P.J."/>
            <person name="Lucas S."/>
            <person name="Mangogna M."/>
            <person name="McGinnis K."/>
            <person name="Medlin L.K."/>
            <person name="Montsant A."/>
            <person name="Oudot-Le Secq M.P."/>
            <person name="Napoli C."/>
            <person name="Obornik M."/>
            <person name="Parker M.S."/>
            <person name="Petit J.L."/>
            <person name="Porcel B.M."/>
            <person name="Poulsen N."/>
            <person name="Robison M."/>
            <person name="Rychlewski L."/>
            <person name="Rynearson T.A."/>
            <person name="Schmutz J."/>
            <person name="Shapiro H."/>
            <person name="Siaut M."/>
            <person name="Stanley M."/>
            <person name="Sussman M.R."/>
            <person name="Taylor A.R."/>
            <person name="Vardi A."/>
            <person name="von Dassow P."/>
            <person name="Vyverman W."/>
            <person name="Willis A."/>
            <person name="Wyrwicz L.S."/>
            <person name="Rokhsar D.S."/>
            <person name="Weissenbach J."/>
            <person name="Armbrust E.V."/>
            <person name="Green B.R."/>
            <person name="Van de Peer Y."/>
            <person name="Grigoriev I.V."/>
        </authorList>
    </citation>
    <scope>NUCLEOTIDE SEQUENCE [LARGE SCALE GENOMIC DNA]</scope>
    <source>
        <strain evidence="3 4">CCAP 1055/1</strain>
    </source>
</reference>